<dbReference type="PANTHER" id="PTHR46630:SF1">
    <property type="entry name" value="TETRATRICOPEPTIDE REPEAT PROTEIN 29"/>
    <property type="match status" value="1"/>
</dbReference>
<gene>
    <name evidence="9" type="ORF">NP493_112g01025</name>
</gene>
<feature type="compositionally biased region" description="Basic and acidic residues" evidence="8">
    <location>
        <begin position="10"/>
        <end position="21"/>
    </location>
</feature>
<evidence type="ECO:0000313" key="10">
    <source>
        <dbReference type="Proteomes" id="UP001209878"/>
    </source>
</evidence>
<evidence type="ECO:0000256" key="4">
    <source>
        <dbReference type="ARBA" id="ARBA00022803"/>
    </source>
</evidence>
<feature type="region of interest" description="Disordered" evidence="8">
    <location>
        <begin position="1"/>
        <end position="29"/>
    </location>
</feature>
<accession>A0AAD9P6T7</accession>
<dbReference type="GO" id="GO:0005929">
    <property type="term" value="C:cilium"/>
    <property type="evidence" value="ECO:0007669"/>
    <property type="project" value="TreeGrafter"/>
</dbReference>
<dbReference type="GO" id="GO:0005737">
    <property type="term" value="C:cytoplasm"/>
    <property type="evidence" value="ECO:0007669"/>
    <property type="project" value="UniProtKB-SubCell"/>
</dbReference>
<dbReference type="InterPro" id="IPR011990">
    <property type="entry name" value="TPR-like_helical_dom_sf"/>
</dbReference>
<proteinExistence type="predicted"/>
<keyword evidence="2" id="KW-0963">Cytoplasm</keyword>
<feature type="compositionally biased region" description="Basic and acidic residues" evidence="8">
    <location>
        <begin position="518"/>
        <end position="533"/>
    </location>
</feature>
<keyword evidence="3" id="KW-0677">Repeat</keyword>
<organism evidence="9 10">
    <name type="scientific">Ridgeia piscesae</name>
    <name type="common">Tubeworm</name>
    <dbReference type="NCBI Taxonomy" id="27915"/>
    <lineage>
        <taxon>Eukaryota</taxon>
        <taxon>Metazoa</taxon>
        <taxon>Spiralia</taxon>
        <taxon>Lophotrochozoa</taxon>
        <taxon>Annelida</taxon>
        <taxon>Polychaeta</taxon>
        <taxon>Sedentaria</taxon>
        <taxon>Canalipalpata</taxon>
        <taxon>Sabellida</taxon>
        <taxon>Siboglinidae</taxon>
        <taxon>Ridgeia</taxon>
    </lineage>
</organism>
<dbReference type="PROSITE" id="PS50005">
    <property type="entry name" value="TPR"/>
    <property type="match status" value="1"/>
</dbReference>
<keyword evidence="10" id="KW-1185">Reference proteome</keyword>
<protein>
    <recommendedName>
        <fullName evidence="5">Tetratricopeptide repeat protein 29</fullName>
    </recommendedName>
</protein>
<evidence type="ECO:0000313" key="9">
    <source>
        <dbReference type="EMBL" id="KAK2189244.1"/>
    </source>
</evidence>
<comment type="subcellular location">
    <subcellularLocation>
        <location evidence="1">Cytoplasm</location>
    </subcellularLocation>
</comment>
<evidence type="ECO:0000256" key="2">
    <source>
        <dbReference type="ARBA" id="ARBA00022490"/>
    </source>
</evidence>
<dbReference type="GO" id="GO:0003341">
    <property type="term" value="P:cilium movement"/>
    <property type="evidence" value="ECO:0007669"/>
    <property type="project" value="TreeGrafter"/>
</dbReference>
<dbReference type="AlphaFoldDB" id="A0AAD9P6T7"/>
<dbReference type="Gene3D" id="1.25.40.10">
    <property type="entry name" value="Tetratricopeptide repeat domain"/>
    <property type="match status" value="1"/>
</dbReference>
<dbReference type="InterPro" id="IPR019734">
    <property type="entry name" value="TPR_rpt"/>
</dbReference>
<evidence type="ECO:0000256" key="7">
    <source>
        <dbReference type="PROSITE-ProRule" id="PRU00339"/>
    </source>
</evidence>
<comment type="caution">
    <text evidence="9">The sequence shown here is derived from an EMBL/GenBank/DDBJ whole genome shotgun (WGS) entry which is preliminary data.</text>
</comment>
<dbReference type="PANTHER" id="PTHR46630">
    <property type="entry name" value="TETRATRICOPEPTIDE REPEAT PROTEIN 29"/>
    <property type="match status" value="1"/>
</dbReference>
<name>A0AAD9P6T7_RIDPI</name>
<sequence>MASVGVLPPIKKERLAPDHPPKTSSIGNEVMPPITQTVQLSFSKKGTHEERVRRRLKKLRQQLPLLAKVETYRIQNTFKHNLCLDILQGGYHESFSQIFNLMQLQQLVRLQAGPESVLWTKKLLHDEPEKLTVMKEWLTRAEDMELEEDFESVYQCYHELAKYFQTTCNEDKWISDTFFDLALDATAKLKDSDGRLMAEAHCNVDLHSRKIGSYLEATDHFEVFYQLTEDKPEWVGDTGDTLRTEACRQLCLIYSVTATKLGTNPHQRDQHLEYLQKAYDMANEGGGVHLEGVASYKLGLAYEKSRESEAAFKYLTVYKDACMITNDDKGLGKAYQAMAKSLQSLGKEDESIKHLEMFAEVSEQSHDDRALSEACSSLGEVFNSLGEYDQAVDNFTKAYNISRALNDDATISVARMLYGIATAHKMTSVYMRHIDCVEEKGFMGRLMEWKDARTEEIANSCIECEKVEYEADKVTDAQIRQQSRERQDTDTKEAEAEEANEDDKGSKDAEDSTESEEDASKDVEESKGATEDN</sequence>
<reference evidence="9" key="1">
    <citation type="journal article" date="2023" name="Mol. Biol. Evol.">
        <title>Third-Generation Sequencing Reveals the Adaptive Role of the Epigenome in Three Deep-Sea Polychaetes.</title>
        <authorList>
            <person name="Perez M."/>
            <person name="Aroh O."/>
            <person name="Sun Y."/>
            <person name="Lan Y."/>
            <person name="Juniper S.K."/>
            <person name="Young C.R."/>
            <person name="Angers B."/>
            <person name="Qian P.Y."/>
        </authorList>
    </citation>
    <scope>NUCLEOTIDE SEQUENCE</scope>
    <source>
        <strain evidence="9">R07B-5</strain>
    </source>
</reference>
<keyword evidence="4 7" id="KW-0802">TPR repeat</keyword>
<evidence type="ECO:0000256" key="1">
    <source>
        <dbReference type="ARBA" id="ARBA00004496"/>
    </source>
</evidence>
<evidence type="ECO:0000256" key="8">
    <source>
        <dbReference type="SAM" id="MobiDB-lite"/>
    </source>
</evidence>
<comment type="function">
    <text evidence="6">Axonemal protein which is implicated in axonemal and/or peri-axonemal structure assembly and regulates flagellum assembly and beating and therefore sperm motility.</text>
</comment>
<dbReference type="Pfam" id="PF13424">
    <property type="entry name" value="TPR_12"/>
    <property type="match status" value="1"/>
</dbReference>
<evidence type="ECO:0000256" key="5">
    <source>
        <dbReference type="ARBA" id="ARBA00040665"/>
    </source>
</evidence>
<dbReference type="EMBL" id="JAODUO010000111">
    <property type="protein sequence ID" value="KAK2189244.1"/>
    <property type="molecule type" value="Genomic_DNA"/>
</dbReference>
<dbReference type="InterPro" id="IPR051476">
    <property type="entry name" value="Bac_ResReg_Asp_Phosphatase"/>
</dbReference>
<feature type="region of interest" description="Disordered" evidence="8">
    <location>
        <begin position="477"/>
        <end position="533"/>
    </location>
</feature>
<evidence type="ECO:0000256" key="6">
    <source>
        <dbReference type="ARBA" id="ARBA00044739"/>
    </source>
</evidence>
<dbReference type="Proteomes" id="UP001209878">
    <property type="component" value="Unassembled WGS sequence"/>
</dbReference>
<feature type="compositionally biased region" description="Basic and acidic residues" evidence="8">
    <location>
        <begin position="482"/>
        <end position="494"/>
    </location>
</feature>
<dbReference type="SUPFAM" id="SSF48452">
    <property type="entry name" value="TPR-like"/>
    <property type="match status" value="1"/>
</dbReference>
<evidence type="ECO:0000256" key="3">
    <source>
        <dbReference type="ARBA" id="ARBA00022737"/>
    </source>
</evidence>
<feature type="repeat" description="TPR" evidence="7">
    <location>
        <begin position="372"/>
        <end position="405"/>
    </location>
</feature>
<dbReference type="SMART" id="SM00028">
    <property type="entry name" value="TPR"/>
    <property type="match status" value="2"/>
</dbReference>